<evidence type="ECO:0000313" key="1">
    <source>
        <dbReference type="EMBL" id="GMF55546.1"/>
    </source>
</evidence>
<dbReference type="AlphaFoldDB" id="A0A9W6Y4K6"/>
<name>A0A9W6Y4K6_9STRA</name>
<dbReference type="EMBL" id="BSXT01003755">
    <property type="protein sequence ID" value="GMF55546.1"/>
    <property type="molecule type" value="Genomic_DNA"/>
</dbReference>
<dbReference type="OrthoDB" id="112300at2759"/>
<keyword evidence="2" id="KW-1185">Reference proteome</keyword>
<proteinExistence type="predicted"/>
<protein>
    <submittedName>
        <fullName evidence="1">Unnamed protein product</fullName>
    </submittedName>
</protein>
<comment type="caution">
    <text evidence="1">The sequence shown here is derived from an EMBL/GenBank/DDBJ whole genome shotgun (WGS) entry which is preliminary data.</text>
</comment>
<dbReference type="Proteomes" id="UP001165121">
    <property type="component" value="Unassembled WGS sequence"/>
</dbReference>
<sequence>MRLDLRGSRSIKGDAAVSTVVDTQVVQEWPVTEGCDLGVAAPGADAIDPNINGRSVWQAIVTPGSTS</sequence>
<organism evidence="1 2">
    <name type="scientific">Phytophthora fragariaefolia</name>
    <dbReference type="NCBI Taxonomy" id="1490495"/>
    <lineage>
        <taxon>Eukaryota</taxon>
        <taxon>Sar</taxon>
        <taxon>Stramenopiles</taxon>
        <taxon>Oomycota</taxon>
        <taxon>Peronosporomycetes</taxon>
        <taxon>Peronosporales</taxon>
        <taxon>Peronosporaceae</taxon>
        <taxon>Phytophthora</taxon>
    </lineage>
</organism>
<gene>
    <name evidence="1" type="ORF">Pfra01_002341400</name>
</gene>
<accession>A0A9W6Y4K6</accession>
<reference evidence="1" key="1">
    <citation type="submission" date="2023-04" db="EMBL/GenBank/DDBJ databases">
        <title>Phytophthora fragariaefolia NBRC 109709.</title>
        <authorList>
            <person name="Ichikawa N."/>
            <person name="Sato H."/>
            <person name="Tonouchi N."/>
        </authorList>
    </citation>
    <scope>NUCLEOTIDE SEQUENCE</scope>
    <source>
        <strain evidence="1">NBRC 109709</strain>
    </source>
</reference>
<evidence type="ECO:0000313" key="2">
    <source>
        <dbReference type="Proteomes" id="UP001165121"/>
    </source>
</evidence>